<dbReference type="PANTHER" id="PTHR33050:SF7">
    <property type="entry name" value="RIBONUCLEASE H"/>
    <property type="match status" value="1"/>
</dbReference>
<proteinExistence type="predicted"/>
<evidence type="ECO:0000313" key="1">
    <source>
        <dbReference type="EMBL" id="KAK6171810.1"/>
    </source>
</evidence>
<name>A0AAN8PJT9_PATCE</name>
<dbReference type="Proteomes" id="UP001347796">
    <property type="component" value="Unassembled WGS sequence"/>
</dbReference>
<gene>
    <name evidence="1" type="ORF">SNE40_018237</name>
</gene>
<accession>A0AAN8PJT9</accession>
<dbReference type="AlphaFoldDB" id="A0AAN8PJT9"/>
<comment type="caution">
    <text evidence="1">The sequence shown here is derived from an EMBL/GenBank/DDBJ whole genome shotgun (WGS) entry which is preliminary data.</text>
</comment>
<protein>
    <submittedName>
        <fullName evidence="1">Uncharacterized protein</fullName>
    </submittedName>
</protein>
<organism evidence="1 2">
    <name type="scientific">Patella caerulea</name>
    <name type="common">Rayed Mediterranean limpet</name>
    <dbReference type="NCBI Taxonomy" id="87958"/>
    <lineage>
        <taxon>Eukaryota</taxon>
        <taxon>Metazoa</taxon>
        <taxon>Spiralia</taxon>
        <taxon>Lophotrochozoa</taxon>
        <taxon>Mollusca</taxon>
        <taxon>Gastropoda</taxon>
        <taxon>Patellogastropoda</taxon>
        <taxon>Patelloidea</taxon>
        <taxon>Patellidae</taxon>
        <taxon>Patella</taxon>
    </lineage>
</organism>
<keyword evidence="2" id="KW-1185">Reference proteome</keyword>
<evidence type="ECO:0000313" key="2">
    <source>
        <dbReference type="Proteomes" id="UP001347796"/>
    </source>
</evidence>
<sequence length="419" mass="48073">MWIDSQKQAFLVPKEKLEKFAILRESILAKKSVSLKVLQRFMGKCISFMLAVPGARLYISDICIALSEHYRSGSFSIVITGTLKDEVIFCRFIDNWDGFLPWKLEKHKVVKLTTDSSNYKWAGKFETNDISLEFGDYWHADVLDSHIIVKEARAIILSLKSVKNYIPDSRIDILCDCKSFIDAWNGQGSKSPEVTVVLKELFILVRDLRIYLNFCFVTSEQNPVDDLSRSFSKEDTMLSNIAWERVQQLRTGNCHTLDLMALDSNAMVARDGKQIKHFTPYATPHSAGINMFAQDIDPAEICYVFPPFKCIEAVLAFILQQNLSCTLIVPDFPVKQSWWPNLVYSSSLCVTLGVKGDKDILLYPSKKGYIRDKKGLPWNLLVFHIYPTRLSKCICYEPPCSFTAFESYYWRFDCTGIKR</sequence>
<dbReference type="PANTHER" id="PTHR33050">
    <property type="entry name" value="REVERSE TRANSCRIPTASE DOMAIN-CONTAINING PROTEIN"/>
    <property type="match status" value="1"/>
</dbReference>
<dbReference type="InterPro" id="IPR052055">
    <property type="entry name" value="Hepadnavirus_pol/RT"/>
</dbReference>
<reference evidence="1 2" key="1">
    <citation type="submission" date="2024-01" db="EMBL/GenBank/DDBJ databases">
        <title>The genome of the rayed Mediterranean limpet Patella caerulea (Linnaeus, 1758).</title>
        <authorList>
            <person name="Anh-Thu Weber A."/>
            <person name="Halstead-Nussloch G."/>
        </authorList>
    </citation>
    <scope>NUCLEOTIDE SEQUENCE [LARGE SCALE GENOMIC DNA]</scope>
    <source>
        <strain evidence="1">AATW-2023a</strain>
        <tissue evidence="1">Whole specimen</tissue>
    </source>
</reference>
<dbReference type="EMBL" id="JAZGQO010000013">
    <property type="protein sequence ID" value="KAK6171810.1"/>
    <property type="molecule type" value="Genomic_DNA"/>
</dbReference>